<evidence type="ECO:0000256" key="1">
    <source>
        <dbReference type="ARBA" id="ARBA00004167"/>
    </source>
</evidence>
<dbReference type="Proteomes" id="UP001165740">
    <property type="component" value="Chromosome 4"/>
</dbReference>
<comment type="subcellular location">
    <subcellularLocation>
        <location evidence="1">Membrane</location>
        <topology evidence="1">Single-pass membrane protein</topology>
    </subcellularLocation>
</comment>
<dbReference type="PANTHER" id="PTHR16875:SF0">
    <property type="entry name" value="SELENOPROTEIN K"/>
    <property type="match status" value="1"/>
</dbReference>
<sequence>MPYITSKGDITDSKSLWRLGTITEFIWGIINFIVLFFQTLVNPNKNAKGNKYSSDYRRPGGGGGGGPSRRMGGFGGGGNDGPGPPPMAGG</sequence>
<evidence type="ECO:0000256" key="4">
    <source>
        <dbReference type="ARBA" id="ARBA00022989"/>
    </source>
</evidence>
<evidence type="ECO:0000313" key="11">
    <source>
        <dbReference type="RefSeq" id="XP_013062574.1"/>
    </source>
</evidence>
<feature type="transmembrane region" description="Helical" evidence="7">
    <location>
        <begin position="25"/>
        <end position="41"/>
    </location>
</feature>
<keyword evidence="2 7" id="KW-0812">Transmembrane</keyword>
<keyword evidence="3" id="KW-0712">Selenocysteine</keyword>
<dbReference type="VEuPathDB" id="VectorBase:BGLAX_044362"/>
<dbReference type="VEuPathDB" id="VectorBase:BGLB026477"/>
<reference evidence="11 12" key="2">
    <citation type="submission" date="2025-04" db="UniProtKB">
        <authorList>
            <consortium name="RefSeq"/>
        </authorList>
    </citation>
    <scope>IDENTIFICATION</scope>
</reference>
<dbReference type="GeneID" id="106051905"/>
<evidence type="ECO:0000313" key="13">
    <source>
        <dbReference type="RefSeq" id="XP_055884088.1"/>
    </source>
</evidence>
<dbReference type="EnsemblMetazoa" id="BGLB026477-RC">
    <property type="protein sequence ID" value="BGLB026477-PC"/>
    <property type="gene ID" value="BGLB026477"/>
</dbReference>
<feature type="compositionally biased region" description="Gly residues" evidence="6">
    <location>
        <begin position="59"/>
        <end position="81"/>
    </location>
</feature>
<dbReference type="GO" id="GO:0005789">
    <property type="term" value="C:endoplasmic reticulum membrane"/>
    <property type="evidence" value="ECO:0007669"/>
    <property type="project" value="TreeGrafter"/>
</dbReference>
<dbReference type="GO" id="GO:0005794">
    <property type="term" value="C:Golgi apparatus"/>
    <property type="evidence" value="ECO:0007669"/>
    <property type="project" value="TreeGrafter"/>
</dbReference>
<dbReference type="EnsemblMetazoa" id="BGLB026477-RA">
    <property type="protein sequence ID" value="BGLB026477-PA"/>
    <property type="gene ID" value="BGLB026477"/>
</dbReference>
<feature type="region of interest" description="Disordered" evidence="6">
    <location>
        <begin position="47"/>
        <end position="90"/>
    </location>
</feature>
<dbReference type="RefSeq" id="XP_055884088.1">
    <property type="nucleotide sequence ID" value="XM_056028113.1"/>
</dbReference>
<evidence type="ECO:0000313" key="12">
    <source>
        <dbReference type="RefSeq" id="XP_013062581.1"/>
    </source>
</evidence>
<dbReference type="KEGG" id="bgt:106051905"/>
<evidence type="ECO:0000256" key="6">
    <source>
        <dbReference type="SAM" id="MobiDB-lite"/>
    </source>
</evidence>
<keyword evidence="10" id="KW-1185">Reference proteome</keyword>
<dbReference type="OMA" id="WGICEFI"/>
<evidence type="ECO:0000256" key="3">
    <source>
        <dbReference type="ARBA" id="ARBA00022933"/>
    </source>
</evidence>
<dbReference type="EnsemblMetazoa" id="BGLB026477-RD">
    <property type="protein sequence ID" value="BGLB026477-PD"/>
    <property type="gene ID" value="BGLB026477"/>
</dbReference>
<dbReference type="RefSeq" id="XP_013062581.1">
    <property type="nucleotide sequence ID" value="XM_013207127.2"/>
</dbReference>
<evidence type="ECO:0000256" key="2">
    <source>
        <dbReference type="ARBA" id="ARBA00022692"/>
    </source>
</evidence>
<dbReference type="Proteomes" id="UP000076420">
    <property type="component" value="Unassembled WGS sequence"/>
</dbReference>
<evidence type="ECO:0000256" key="5">
    <source>
        <dbReference type="ARBA" id="ARBA00023136"/>
    </source>
</evidence>
<keyword evidence="5 7" id="KW-0472">Membrane</keyword>
<evidence type="ECO:0000313" key="10">
    <source>
        <dbReference type="Proteomes" id="UP001165740"/>
    </source>
</evidence>
<evidence type="ECO:0000313" key="9">
    <source>
        <dbReference type="Proteomes" id="UP000076420"/>
    </source>
</evidence>
<dbReference type="Pfam" id="PF10961">
    <property type="entry name" value="SelK_SelG"/>
    <property type="match status" value="1"/>
</dbReference>
<dbReference type="PANTHER" id="PTHR16875">
    <property type="entry name" value="SELENOPROTEIN K"/>
    <property type="match status" value="1"/>
</dbReference>
<evidence type="ECO:0000256" key="7">
    <source>
        <dbReference type="SAM" id="Phobius"/>
    </source>
</evidence>
<keyword evidence="4 7" id="KW-1133">Transmembrane helix</keyword>
<reference evidence="8" key="1">
    <citation type="submission" date="2020-05" db="UniProtKB">
        <authorList>
            <consortium name="EnsemblMetazoa"/>
        </authorList>
    </citation>
    <scope>IDENTIFICATION</scope>
    <source>
        <strain evidence="8">BB02</strain>
    </source>
</reference>
<dbReference type="EnsemblMetazoa" id="BGLB026477-RB">
    <property type="protein sequence ID" value="BGLB026477-PB"/>
    <property type="gene ID" value="BGLB026477"/>
</dbReference>
<dbReference type="STRING" id="6526.A0A2C9L3C0"/>
<organism evidence="8 9">
    <name type="scientific">Biomphalaria glabrata</name>
    <name type="common">Bloodfluke planorb</name>
    <name type="synonym">Freshwater snail</name>
    <dbReference type="NCBI Taxonomy" id="6526"/>
    <lineage>
        <taxon>Eukaryota</taxon>
        <taxon>Metazoa</taxon>
        <taxon>Spiralia</taxon>
        <taxon>Lophotrochozoa</taxon>
        <taxon>Mollusca</taxon>
        <taxon>Gastropoda</taxon>
        <taxon>Heterobranchia</taxon>
        <taxon>Euthyneura</taxon>
        <taxon>Panpulmonata</taxon>
        <taxon>Hygrophila</taxon>
        <taxon>Lymnaeoidea</taxon>
        <taxon>Planorbidae</taxon>
        <taxon>Biomphalaria</taxon>
    </lineage>
</organism>
<dbReference type="AlphaFoldDB" id="A0A2C9L3C0"/>
<dbReference type="InterPro" id="IPR024491">
    <property type="entry name" value="Se_SelK/SelG"/>
</dbReference>
<dbReference type="GO" id="GO:0006816">
    <property type="term" value="P:calcium ion transport"/>
    <property type="evidence" value="ECO:0007669"/>
    <property type="project" value="TreeGrafter"/>
</dbReference>
<proteinExistence type="predicted"/>
<accession>A0A2C9L3C0</accession>
<name>A0A2C9L3C0_BIOGL</name>
<dbReference type="OrthoDB" id="167295at2759"/>
<dbReference type="RefSeq" id="XP_013062574.1">
    <property type="nucleotide sequence ID" value="XM_013207120.2"/>
</dbReference>
<evidence type="ECO:0000313" key="8">
    <source>
        <dbReference type="EnsemblMetazoa" id="BGLB026477-PA"/>
    </source>
</evidence>
<protein>
    <submittedName>
        <fullName evidence="11 12">Selenoprotein K-like</fullName>
    </submittedName>
</protein>
<dbReference type="GO" id="GO:0032469">
    <property type="term" value="P:endoplasmic reticulum calcium ion homeostasis"/>
    <property type="evidence" value="ECO:0007669"/>
    <property type="project" value="TreeGrafter"/>
</dbReference>
<gene>
    <name evidence="8" type="primary">106051905</name>
    <name evidence="11 12 13" type="synonym">LOC106051905</name>
</gene>